<protein>
    <submittedName>
        <fullName evidence="3">AB hydrolase-1 domain-containing protein</fullName>
    </submittedName>
</protein>
<sequence length="262" mass="28792">MSDTKLPVLFLIAGAWHGRWMFDSVNITLTEAGYTTSIIELPSTGARHGLPQGERDDAEYIRCQILKEIDSGGDVAIVCHSYAGVPTCDAVKGLGIGERKQNQQAGGVCSLIFVAAFVLWSGTSVNELNDKHQQGEFHYKEGLIWPARPEDLFYNDLPSGFAVELSRLLQPHSAGAFTSPLDHEAYRFIPSSYLICTEDNAIPLAAQEEMLADKQADFLLVERIASGHLPFISRPQETVDFITKSLALVRTKHTPIHPGISL</sequence>
<dbReference type="SUPFAM" id="SSF53474">
    <property type="entry name" value="alpha/beta-Hydrolases"/>
    <property type="match status" value="1"/>
</dbReference>
<gene>
    <name evidence="2" type="ORF">PTTG_02999</name>
</gene>
<dbReference type="Gene3D" id="3.40.50.1820">
    <property type="entry name" value="alpha/beta hydrolase"/>
    <property type="match status" value="1"/>
</dbReference>
<keyword evidence="4" id="KW-1185">Reference proteome</keyword>
<accession>A0A180GSL8</accession>
<dbReference type="EMBL" id="ADAS02000025">
    <property type="protein sequence ID" value="OAV95797.1"/>
    <property type="molecule type" value="Genomic_DNA"/>
</dbReference>
<reference evidence="3" key="4">
    <citation type="submission" date="2025-05" db="UniProtKB">
        <authorList>
            <consortium name="EnsemblFungi"/>
        </authorList>
    </citation>
    <scope>IDENTIFICATION</scope>
    <source>
        <strain evidence="3">isolate 1-1 / race 1 (BBBD)</strain>
    </source>
</reference>
<dbReference type="InterPro" id="IPR000073">
    <property type="entry name" value="AB_hydrolase_1"/>
</dbReference>
<dbReference type="EnsemblFungi" id="PTTG_02999-t43_1">
    <property type="protein sequence ID" value="PTTG_02999-t43_1-p1"/>
    <property type="gene ID" value="PTTG_02999"/>
</dbReference>
<dbReference type="InterPro" id="IPR052897">
    <property type="entry name" value="Sec-Metab_Biosynth_Hydrolase"/>
</dbReference>
<dbReference type="PANTHER" id="PTHR37017">
    <property type="entry name" value="AB HYDROLASE-1 DOMAIN-CONTAINING PROTEIN-RELATED"/>
    <property type="match status" value="1"/>
</dbReference>
<evidence type="ECO:0000313" key="4">
    <source>
        <dbReference type="Proteomes" id="UP000005240"/>
    </source>
</evidence>
<reference evidence="2" key="2">
    <citation type="submission" date="2016-05" db="EMBL/GenBank/DDBJ databases">
        <title>Comparative analysis highlights variable genome content of wheat rusts and divergence of the mating loci.</title>
        <authorList>
            <person name="Cuomo C.A."/>
            <person name="Bakkeren G."/>
            <person name="Szabo L."/>
            <person name="Khalil H."/>
            <person name="Joly D."/>
            <person name="Goldberg J."/>
            <person name="Young S."/>
            <person name="Zeng Q."/>
            <person name="Fellers J."/>
        </authorList>
    </citation>
    <scope>NUCLEOTIDE SEQUENCE [LARGE SCALE GENOMIC DNA]</scope>
    <source>
        <strain evidence="2">1-1 BBBD Race 1</strain>
    </source>
</reference>
<organism evidence="2">
    <name type="scientific">Puccinia triticina (isolate 1-1 / race 1 (BBBD))</name>
    <name type="common">Brown leaf rust fungus</name>
    <dbReference type="NCBI Taxonomy" id="630390"/>
    <lineage>
        <taxon>Eukaryota</taxon>
        <taxon>Fungi</taxon>
        <taxon>Dikarya</taxon>
        <taxon>Basidiomycota</taxon>
        <taxon>Pucciniomycotina</taxon>
        <taxon>Pucciniomycetes</taxon>
        <taxon>Pucciniales</taxon>
        <taxon>Pucciniaceae</taxon>
        <taxon>Puccinia</taxon>
    </lineage>
</organism>
<dbReference type="OrthoDB" id="1263307at2759"/>
<dbReference type="VEuPathDB" id="FungiDB:PTTG_02999"/>
<reference evidence="2" key="1">
    <citation type="submission" date="2009-11" db="EMBL/GenBank/DDBJ databases">
        <authorList>
            <consortium name="The Broad Institute Genome Sequencing Platform"/>
            <person name="Ward D."/>
            <person name="Feldgarden M."/>
            <person name="Earl A."/>
            <person name="Young S.K."/>
            <person name="Zeng Q."/>
            <person name="Koehrsen M."/>
            <person name="Alvarado L."/>
            <person name="Berlin A."/>
            <person name="Bochicchio J."/>
            <person name="Borenstein D."/>
            <person name="Chapman S.B."/>
            <person name="Chen Z."/>
            <person name="Engels R."/>
            <person name="Freedman E."/>
            <person name="Gellesch M."/>
            <person name="Goldberg J."/>
            <person name="Griggs A."/>
            <person name="Gujja S."/>
            <person name="Heilman E."/>
            <person name="Heiman D."/>
            <person name="Hepburn T."/>
            <person name="Howarth C."/>
            <person name="Jen D."/>
            <person name="Larson L."/>
            <person name="Lewis B."/>
            <person name="Mehta T."/>
            <person name="Park D."/>
            <person name="Pearson M."/>
            <person name="Roberts A."/>
            <person name="Saif S."/>
            <person name="Shea T."/>
            <person name="Shenoy N."/>
            <person name="Sisk P."/>
            <person name="Stolte C."/>
            <person name="Sykes S."/>
            <person name="Thomson T."/>
            <person name="Walk T."/>
            <person name="White J."/>
            <person name="Yandava C."/>
            <person name="Izard J."/>
            <person name="Baranova O.V."/>
            <person name="Blanton J.M."/>
            <person name="Tanner A.C."/>
            <person name="Dewhirst F.E."/>
            <person name="Haas B."/>
            <person name="Nusbaum C."/>
            <person name="Birren B."/>
        </authorList>
    </citation>
    <scope>NUCLEOTIDE SEQUENCE [LARGE SCALE GENOMIC DNA]</scope>
    <source>
        <strain evidence="2">1-1 BBBD Race 1</strain>
    </source>
</reference>
<feature type="domain" description="AB hydrolase-1" evidence="1">
    <location>
        <begin position="10"/>
        <end position="240"/>
    </location>
</feature>
<evidence type="ECO:0000313" key="2">
    <source>
        <dbReference type="EMBL" id="OAV95797.1"/>
    </source>
</evidence>
<dbReference type="InterPro" id="IPR029058">
    <property type="entry name" value="AB_hydrolase_fold"/>
</dbReference>
<reference evidence="3 4" key="3">
    <citation type="journal article" date="2017" name="G3 (Bethesda)">
        <title>Comparative analysis highlights variable genome content of wheat rusts and divergence of the mating loci.</title>
        <authorList>
            <person name="Cuomo C.A."/>
            <person name="Bakkeren G."/>
            <person name="Khalil H.B."/>
            <person name="Panwar V."/>
            <person name="Joly D."/>
            <person name="Linning R."/>
            <person name="Sakthikumar S."/>
            <person name="Song X."/>
            <person name="Adiconis X."/>
            <person name="Fan L."/>
            <person name="Goldberg J.M."/>
            <person name="Levin J.Z."/>
            <person name="Young S."/>
            <person name="Zeng Q."/>
            <person name="Anikster Y."/>
            <person name="Bruce M."/>
            <person name="Wang M."/>
            <person name="Yin C."/>
            <person name="McCallum B."/>
            <person name="Szabo L.J."/>
            <person name="Hulbert S."/>
            <person name="Chen X."/>
            <person name="Fellers J.P."/>
        </authorList>
    </citation>
    <scope>NUCLEOTIDE SEQUENCE</scope>
    <source>
        <strain evidence="4">Isolate 1-1 / race 1 (BBBD)</strain>
        <strain evidence="3">isolate 1-1 / race 1 (BBBD)</strain>
    </source>
</reference>
<dbReference type="AlphaFoldDB" id="A0A180GSL8"/>
<evidence type="ECO:0000259" key="1">
    <source>
        <dbReference type="Pfam" id="PF12697"/>
    </source>
</evidence>
<name>A0A180GSL8_PUCT1</name>
<proteinExistence type="predicted"/>
<dbReference type="PANTHER" id="PTHR37017:SF11">
    <property type="entry name" value="ESTERASE_LIPASE_THIOESTERASE DOMAIN-CONTAINING PROTEIN"/>
    <property type="match status" value="1"/>
</dbReference>
<dbReference type="Pfam" id="PF12697">
    <property type="entry name" value="Abhydrolase_6"/>
    <property type="match status" value="1"/>
</dbReference>
<dbReference type="STRING" id="630390.A0A180GSL8"/>
<dbReference type="Proteomes" id="UP000005240">
    <property type="component" value="Unassembled WGS sequence"/>
</dbReference>
<evidence type="ECO:0000313" key="3">
    <source>
        <dbReference type="EnsemblFungi" id="PTTG_02999-t43_1-p1"/>
    </source>
</evidence>